<dbReference type="InterPro" id="IPR017896">
    <property type="entry name" value="4Fe4S_Fe-S-bd"/>
</dbReference>
<keyword evidence="5" id="KW-0249">Electron transport</keyword>
<dbReference type="OrthoDB" id="5289041at2"/>
<dbReference type="RefSeq" id="WP_090253675.1">
    <property type="nucleotide sequence ID" value="NZ_FOAA01000009.1"/>
</dbReference>
<dbReference type="AlphaFoldDB" id="A0A1H7MIL0"/>
<accession>A0A1H7MIL0</accession>
<evidence type="ECO:0000256" key="3">
    <source>
        <dbReference type="ARBA" id="ARBA00022723"/>
    </source>
</evidence>
<dbReference type="GO" id="GO:0046872">
    <property type="term" value="F:metal ion binding"/>
    <property type="evidence" value="ECO:0007669"/>
    <property type="project" value="UniProtKB-KW"/>
</dbReference>
<organism evidence="10 11">
    <name type="scientific">Ectothiorhodospira marina</name>
    <dbReference type="NCBI Taxonomy" id="1396821"/>
    <lineage>
        <taxon>Bacteria</taxon>
        <taxon>Pseudomonadati</taxon>
        <taxon>Pseudomonadota</taxon>
        <taxon>Gammaproteobacteria</taxon>
        <taxon>Chromatiales</taxon>
        <taxon>Ectothiorhodospiraceae</taxon>
        <taxon>Ectothiorhodospira</taxon>
    </lineage>
</organism>
<dbReference type="PANTHER" id="PTHR47153:SF2">
    <property type="entry name" value="LACTATE UTILIZATION PROTEIN B"/>
    <property type="match status" value="1"/>
</dbReference>
<dbReference type="Pfam" id="PF13183">
    <property type="entry name" value="Fer4_8"/>
    <property type="match status" value="1"/>
</dbReference>
<keyword evidence="2" id="KW-0004">4Fe-4S</keyword>
<evidence type="ECO:0000256" key="6">
    <source>
        <dbReference type="ARBA" id="ARBA00023004"/>
    </source>
</evidence>
<dbReference type="GO" id="GO:0051539">
    <property type="term" value="F:4 iron, 4 sulfur cluster binding"/>
    <property type="evidence" value="ECO:0007669"/>
    <property type="project" value="UniProtKB-KW"/>
</dbReference>
<evidence type="ECO:0000313" key="11">
    <source>
        <dbReference type="Proteomes" id="UP000199256"/>
    </source>
</evidence>
<evidence type="ECO:0000313" key="10">
    <source>
        <dbReference type="EMBL" id="SEL10447.1"/>
    </source>
</evidence>
<keyword evidence="4" id="KW-0677">Repeat</keyword>
<evidence type="ECO:0000256" key="5">
    <source>
        <dbReference type="ARBA" id="ARBA00022982"/>
    </source>
</evidence>
<evidence type="ECO:0000256" key="4">
    <source>
        <dbReference type="ARBA" id="ARBA00022737"/>
    </source>
</evidence>
<keyword evidence="11" id="KW-1185">Reference proteome</keyword>
<dbReference type="InterPro" id="IPR003741">
    <property type="entry name" value="LUD_dom"/>
</dbReference>
<evidence type="ECO:0000256" key="8">
    <source>
        <dbReference type="SAM" id="MobiDB-lite"/>
    </source>
</evidence>
<feature type="region of interest" description="Disordered" evidence="8">
    <location>
        <begin position="468"/>
        <end position="536"/>
    </location>
</feature>
<feature type="domain" description="4Fe-4S ferredoxin-type" evidence="9">
    <location>
        <begin position="305"/>
        <end position="336"/>
    </location>
</feature>
<dbReference type="SUPFAM" id="SSF100950">
    <property type="entry name" value="NagB/RpiA/CoA transferase-like"/>
    <property type="match status" value="2"/>
</dbReference>
<evidence type="ECO:0000256" key="1">
    <source>
        <dbReference type="ARBA" id="ARBA00022448"/>
    </source>
</evidence>
<dbReference type="PROSITE" id="PS51379">
    <property type="entry name" value="4FE4S_FER_2"/>
    <property type="match status" value="1"/>
</dbReference>
<dbReference type="InterPro" id="IPR017900">
    <property type="entry name" value="4Fe4S_Fe_S_CS"/>
</dbReference>
<evidence type="ECO:0000259" key="9">
    <source>
        <dbReference type="PROSITE" id="PS51379"/>
    </source>
</evidence>
<evidence type="ECO:0000256" key="7">
    <source>
        <dbReference type="ARBA" id="ARBA00023014"/>
    </source>
</evidence>
<gene>
    <name evidence="10" type="ORF">SAMN05444515_10998</name>
</gene>
<evidence type="ECO:0000256" key="2">
    <source>
        <dbReference type="ARBA" id="ARBA00022485"/>
    </source>
</evidence>
<dbReference type="InterPro" id="IPR037171">
    <property type="entry name" value="NagB/RpiA_transferase-like"/>
</dbReference>
<proteinExistence type="predicted"/>
<dbReference type="Gene3D" id="1.10.1060.10">
    <property type="entry name" value="Alpha-helical ferredoxin"/>
    <property type="match status" value="1"/>
</dbReference>
<dbReference type="STRING" id="1396821.SAMN05444515_10998"/>
<dbReference type="Proteomes" id="UP000199256">
    <property type="component" value="Unassembled WGS sequence"/>
</dbReference>
<keyword evidence="3" id="KW-0479">Metal-binding</keyword>
<protein>
    <submittedName>
        <fullName evidence="10">L-lactate dehydrogenase complex protein LldF</fullName>
    </submittedName>
</protein>
<name>A0A1H7MIL0_9GAMM</name>
<dbReference type="EMBL" id="FOAA01000009">
    <property type="protein sequence ID" value="SEL10447.1"/>
    <property type="molecule type" value="Genomic_DNA"/>
</dbReference>
<sequence>MNPSTGDFKARVRVALKDRHLAQALGRARDGFVLKRRKAVDARPDFEALRDRGVAIRDHTLDHLEDYLDQFIRAFEAQGGQVHRAADAEQARRIVLDICAQADARRVTKGKSMVAEEVGLNEALDDDGYDRVETDLGEYIIQLAQETPSHIIAPAVHKTREQITELFHTHHQELGFKERTTSIPGLVNEARSVLRERFLTADVGITGANFLVAENGASVIVTNEGNGDLTATLPRVHVTVTGIEKVVPTLEDMTTLLRLLGRSATGQAMTSYTTLSTGPRRGDDLDGPLAHHVVLVDNGRSGMLTDPRYRAMLRCIRCGACLNHCPVYGAIGGHAYGWVYPGPMGSVLTPLNRGLANAPDLPQACTLNGHCAEVCPVKIPLPEMLRGLREYQFEQRVVGRGSRWGGWLWGQMASRPGLYRSVARWSARTLAWLGRGKGVLRRLPMASGWFSGGRYLPVPEGRSFMEMWGKGGGVPDSPLTPTPLPGGERGSGPQATGFSDDLPSPRGGEGSGMRGVAGRVPEFPLTRTPLPGGERGSMDTMEAFQAGLEQVGGTVEWIEQPDDIPRYLSGFMRQQGLRGPLVVAPALAYLDWAGAGLEPRFGPAQGDETVGLSRAVCGVGETGTLVLTSGADDPTTLNFLPEYHLVVLSSADVVDCLEDAWTRLRAQGQPWPRTVNLITGPSRTADVEQTIQLGAHGPRSLRVLLIR</sequence>
<keyword evidence="1" id="KW-0813">Transport</keyword>
<reference evidence="11" key="1">
    <citation type="submission" date="2016-10" db="EMBL/GenBank/DDBJ databases">
        <authorList>
            <person name="Varghese N."/>
            <person name="Submissions S."/>
        </authorList>
    </citation>
    <scope>NUCLEOTIDE SEQUENCE [LARGE SCALE GENOMIC DNA]</scope>
    <source>
        <strain evidence="11">DSM 241</strain>
    </source>
</reference>
<dbReference type="SUPFAM" id="SSF46548">
    <property type="entry name" value="alpha-helical ferredoxin"/>
    <property type="match status" value="1"/>
</dbReference>
<dbReference type="InterPro" id="IPR004452">
    <property type="entry name" value="LutB/LldF"/>
</dbReference>
<dbReference type="Pfam" id="PF02589">
    <property type="entry name" value="LUD_dom"/>
    <property type="match status" value="2"/>
</dbReference>
<dbReference type="InterPro" id="IPR009051">
    <property type="entry name" value="Helical_ferredxn"/>
</dbReference>
<dbReference type="PROSITE" id="PS00198">
    <property type="entry name" value="4FE4S_FER_1"/>
    <property type="match status" value="1"/>
</dbReference>
<keyword evidence="6" id="KW-0408">Iron</keyword>
<dbReference type="PANTHER" id="PTHR47153">
    <property type="entry name" value="LACTATE UTILIZATION PROTEIN B"/>
    <property type="match status" value="1"/>
</dbReference>
<dbReference type="InterPro" id="IPR024185">
    <property type="entry name" value="FTHF_cligase-like_sf"/>
</dbReference>
<dbReference type="GO" id="GO:0006089">
    <property type="term" value="P:lactate metabolic process"/>
    <property type="evidence" value="ECO:0007669"/>
    <property type="project" value="InterPro"/>
</dbReference>
<keyword evidence="7" id="KW-0411">Iron-sulfur</keyword>
<dbReference type="Gene3D" id="3.40.50.10420">
    <property type="entry name" value="NagB/RpiA/CoA transferase-like"/>
    <property type="match status" value="2"/>
</dbReference>